<feature type="region of interest" description="Disordered" evidence="4">
    <location>
        <begin position="1"/>
        <end position="28"/>
    </location>
</feature>
<dbReference type="RefSeq" id="WP_217809098.1">
    <property type="nucleotide sequence ID" value="NZ_FWXB01000001.1"/>
</dbReference>
<dbReference type="SMART" id="SM00345">
    <property type="entry name" value="HTH_GNTR"/>
    <property type="match status" value="1"/>
</dbReference>
<dbReference type="Gene3D" id="1.20.120.530">
    <property type="entry name" value="GntR ligand-binding domain-like"/>
    <property type="match status" value="1"/>
</dbReference>
<dbReference type="AlphaFoldDB" id="A0A1X7BMF4"/>
<dbReference type="SUPFAM" id="SSF46785">
    <property type="entry name" value="Winged helix' DNA-binding domain"/>
    <property type="match status" value="1"/>
</dbReference>
<organism evidence="6 7">
    <name type="scientific">Roseovarius aestuarii</name>
    <dbReference type="NCBI Taxonomy" id="475083"/>
    <lineage>
        <taxon>Bacteria</taxon>
        <taxon>Pseudomonadati</taxon>
        <taxon>Pseudomonadota</taxon>
        <taxon>Alphaproteobacteria</taxon>
        <taxon>Rhodobacterales</taxon>
        <taxon>Roseobacteraceae</taxon>
        <taxon>Roseovarius</taxon>
    </lineage>
</organism>
<dbReference type="GO" id="GO:0003677">
    <property type="term" value="F:DNA binding"/>
    <property type="evidence" value="ECO:0007669"/>
    <property type="project" value="UniProtKB-KW"/>
</dbReference>
<dbReference type="InterPro" id="IPR000524">
    <property type="entry name" value="Tscrpt_reg_HTH_GntR"/>
</dbReference>
<evidence type="ECO:0000313" key="7">
    <source>
        <dbReference type="Proteomes" id="UP000193224"/>
    </source>
</evidence>
<dbReference type="GO" id="GO:0003700">
    <property type="term" value="F:DNA-binding transcription factor activity"/>
    <property type="evidence" value="ECO:0007669"/>
    <property type="project" value="InterPro"/>
</dbReference>
<dbReference type="Proteomes" id="UP000193224">
    <property type="component" value="Unassembled WGS sequence"/>
</dbReference>
<keyword evidence="3" id="KW-0804">Transcription</keyword>
<name>A0A1X7BMF4_9RHOB</name>
<dbReference type="PANTHER" id="PTHR43537">
    <property type="entry name" value="TRANSCRIPTIONAL REGULATOR, GNTR FAMILY"/>
    <property type="match status" value="1"/>
</dbReference>
<accession>A0A1X7BMF4</accession>
<evidence type="ECO:0000256" key="3">
    <source>
        <dbReference type="ARBA" id="ARBA00023163"/>
    </source>
</evidence>
<dbReference type="PANTHER" id="PTHR43537:SF5">
    <property type="entry name" value="UXU OPERON TRANSCRIPTIONAL REGULATOR"/>
    <property type="match status" value="1"/>
</dbReference>
<feature type="domain" description="HTH gntR-type" evidence="5">
    <location>
        <begin position="55"/>
        <end position="122"/>
    </location>
</feature>
<dbReference type="EMBL" id="FWXB01000001">
    <property type="protein sequence ID" value="SMC10812.1"/>
    <property type="molecule type" value="Genomic_DNA"/>
</dbReference>
<evidence type="ECO:0000259" key="5">
    <source>
        <dbReference type="PROSITE" id="PS50949"/>
    </source>
</evidence>
<keyword evidence="7" id="KW-1185">Reference proteome</keyword>
<evidence type="ECO:0000256" key="1">
    <source>
        <dbReference type="ARBA" id="ARBA00023015"/>
    </source>
</evidence>
<dbReference type="InterPro" id="IPR008920">
    <property type="entry name" value="TF_FadR/GntR_C"/>
</dbReference>
<keyword evidence="1" id="KW-0805">Transcription regulation</keyword>
<evidence type="ECO:0000313" key="6">
    <source>
        <dbReference type="EMBL" id="SMC10812.1"/>
    </source>
</evidence>
<dbReference type="PROSITE" id="PS50949">
    <property type="entry name" value="HTH_GNTR"/>
    <property type="match status" value="1"/>
</dbReference>
<dbReference type="PRINTS" id="PR00035">
    <property type="entry name" value="HTHGNTR"/>
</dbReference>
<reference evidence="6 7" key="1">
    <citation type="submission" date="2017-03" db="EMBL/GenBank/DDBJ databases">
        <authorList>
            <person name="Afonso C.L."/>
            <person name="Miller P.J."/>
            <person name="Scott M.A."/>
            <person name="Spackman E."/>
            <person name="Goraichik I."/>
            <person name="Dimitrov K.M."/>
            <person name="Suarez D.L."/>
            <person name="Swayne D.E."/>
        </authorList>
    </citation>
    <scope>NUCLEOTIDE SEQUENCE [LARGE SCALE GENOMIC DNA]</scope>
    <source>
        <strain evidence="6 7">CECT 7745</strain>
    </source>
</reference>
<evidence type="ECO:0000256" key="2">
    <source>
        <dbReference type="ARBA" id="ARBA00023125"/>
    </source>
</evidence>
<gene>
    <name evidence="6" type="primary">pdhR_2</name>
    <name evidence="6" type="ORF">ROA7745_00619</name>
</gene>
<keyword evidence="6" id="KW-0670">Pyruvate</keyword>
<evidence type="ECO:0000256" key="4">
    <source>
        <dbReference type="SAM" id="MobiDB-lite"/>
    </source>
</evidence>
<keyword evidence="2" id="KW-0238">DNA-binding</keyword>
<dbReference type="InterPro" id="IPR036388">
    <property type="entry name" value="WH-like_DNA-bd_sf"/>
</dbReference>
<proteinExistence type="predicted"/>
<protein>
    <submittedName>
        <fullName evidence="6">Pyruvate dehydrogenase complex repressor</fullName>
    </submittedName>
</protein>
<dbReference type="Gene3D" id="1.10.10.10">
    <property type="entry name" value="Winged helix-like DNA-binding domain superfamily/Winged helix DNA-binding domain"/>
    <property type="match status" value="1"/>
</dbReference>
<dbReference type="Pfam" id="PF00392">
    <property type="entry name" value="GntR"/>
    <property type="match status" value="1"/>
</dbReference>
<sequence>MRRARLSGSVQNAPTPRERIESGLLSCGGDSGDATNPFEVRLSRYSDMDKIMKTLSDAEATFQEREEMNVLTELKPGVMYSEKELAEDVGFDRTPVRKALQRLEIEGLLAIKQRRGIQITEVDADVQLRLLEIRRPLQNFAAEYAAIRGTDDDRRIMQTFGEESLEASKAPPASRSQALSAVRTAHDLVVDACHNEFAQKNHACCPGLVAPFLDFSHEVRRFQHRRRIARAAIA</sequence>
<dbReference type="InterPro" id="IPR036390">
    <property type="entry name" value="WH_DNA-bd_sf"/>
</dbReference>